<dbReference type="Gene3D" id="3.40.1740.10">
    <property type="entry name" value="VC0467-like"/>
    <property type="match status" value="1"/>
</dbReference>
<evidence type="ECO:0000313" key="4">
    <source>
        <dbReference type="Proteomes" id="UP000784286"/>
    </source>
</evidence>
<comment type="similarity">
    <text evidence="1 2">Belongs to the UPF0301 (AlgH) family.</text>
</comment>
<sequence length="196" mass="22114">MDMRIFQVKTNKALPAMGSILIASPLLSDYHFARTVILMVTHNEEGSMGIVMNQMFHHDITLNELIPGLDSVPGIPVFKGGPIGRDTIFFIHTINALEGALKLNNELYLNGNFGELKQYILQGNPVEGHIRFFAGYAGWSNGQLQREIQENSWMVGKSHSDQLLDYHNAKLWNDSMNGLGQKYSLWAKYPIYPSFN</sequence>
<organism evidence="3 4">
    <name type="scientific">Candidatus Phocaeicola excrementipullorum</name>
    <dbReference type="NCBI Taxonomy" id="2838731"/>
    <lineage>
        <taxon>Bacteria</taxon>
        <taxon>Pseudomonadati</taxon>
        <taxon>Bacteroidota</taxon>
        <taxon>Bacteroidia</taxon>
        <taxon>Bacteroidales</taxon>
        <taxon>Bacteroidaceae</taxon>
        <taxon>Phocaeicola</taxon>
    </lineage>
</organism>
<dbReference type="HAMAP" id="MF_00758">
    <property type="entry name" value="UPF0301"/>
    <property type="match status" value="1"/>
</dbReference>
<dbReference type="PANTHER" id="PTHR30327:SF1">
    <property type="entry name" value="UPF0301 PROTEIN YQGE"/>
    <property type="match status" value="1"/>
</dbReference>
<evidence type="ECO:0000256" key="1">
    <source>
        <dbReference type="ARBA" id="ARBA00009600"/>
    </source>
</evidence>
<dbReference type="GO" id="GO:0005829">
    <property type="term" value="C:cytosol"/>
    <property type="evidence" value="ECO:0007669"/>
    <property type="project" value="TreeGrafter"/>
</dbReference>
<dbReference type="EMBL" id="JAHLFJ010000106">
    <property type="protein sequence ID" value="MBU3857176.1"/>
    <property type="molecule type" value="Genomic_DNA"/>
</dbReference>
<comment type="caution">
    <text evidence="3">The sequence shown here is derived from an EMBL/GenBank/DDBJ whole genome shotgun (WGS) entry which is preliminary data.</text>
</comment>
<proteinExistence type="inferred from homology"/>
<dbReference type="InterPro" id="IPR003774">
    <property type="entry name" value="AlgH-like"/>
</dbReference>
<name>A0A948X4J7_9BACT</name>
<reference evidence="3" key="1">
    <citation type="journal article" date="2021" name="PeerJ">
        <title>Extensive microbial diversity within the chicken gut microbiome revealed by metagenomics and culture.</title>
        <authorList>
            <person name="Gilroy R."/>
            <person name="Ravi A."/>
            <person name="Getino M."/>
            <person name="Pursley I."/>
            <person name="Horton D.L."/>
            <person name="Alikhan N.F."/>
            <person name="Baker D."/>
            <person name="Gharbi K."/>
            <person name="Hall N."/>
            <person name="Watson M."/>
            <person name="Adriaenssens E.M."/>
            <person name="Foster-Nyarko E."/>
            <person name="Jarju S."/>
            <person name="Secka A."/>
            <person name="Antonio M."/>
            <person name="Oren A."/>
            <person name="Chaudhuri R.R."/>
            <person name="La Ragione R."/>
            <person name="Hildebrand F."/>
            <person name="Pallen M.J."/>
        </authorList>
    </citation>
    <scope>NUCLEOTIDE SEQUENCE</scope>
    <source>
        <strain evidence="3">8470</strain>
    </source>
</reference>
<protein>
    <recommendedName>
        <fullName evidence="2">UPF0301 protein H9928_11670</fullName>
    </recommendedName>
</protein>
<evidence type="ECO:0000313" key="3">
    <source>
        <dbReference type="EMBL" id="MBU3857176.1"/>
    </source>
</evidence>
<dbReference type="PANTHER" id="PTHR30327">
    <property type="entry name" value="UNCHARACTERIZED PROTEIN YQGE"/>
    <property type="match status" value="1"/>
</dbReference>
<dbReference type="AlphaFoldDB" id="A0A948X4J7"/>
<gene>
    <name evidence="3" type="ORF">H9928_11670</name>
</gene>
<dbReference type="SUPFAM" id="SSF143456">
    <property type="entry name" value="VC0467-like"/>
    <property type="match status" value="1"/>
</dbReference>
<reference evidence="3" key="2">
    <citation type="submission" date="2021-04" db="EMBL/GenBank/DDBJ databases">
        <authorList>
            <person name="Gilroy R."/>
        </authorList>
    </citation>
    <scope>NUCLEOTIDE SEQUENCE</scope>
    <source>
        <strain evidence="3">8470</strain>
    </source>
</reference>
<dbReference type="Proteomes" id="UP000784286">
    <property type="component" value="Unassembled WGS sequence"/>
</dbReference>
<dbReference type="Pfam" id="PF02622">
    <property type="entry name" value="DUF179"/>
    <property type="match status" value="1"/>
</dbReference>
<evidence type="ECO:0000256" key="2">
    <source>
        <dbReference type="HAMAP-Rule" id="MF_00758"/>
    </source>
</evidence>
<accession>A0A948X4J7</accession>